<dbReference type="Proteomes" id="UP000832072">
    <property type="component" value="Segment"/>
</dbReference>
<sequence>MSVFFISDIHSDDLNCNIKYRGFESEEAYQAKLFEEWFKVIGPRDKVFVVGDVAKTLKGLEIYAQLPGYKHLVLGNHDNFSIHEYTKYFAKVSGFFKYKNCWISHCPVHSQEIFGRPNIHGHLHFSGNSKYKQTPDRVLTPEGTIDTRYFNVNIDMNDYKPVPFDVINDYFVKNGSYGLDRSQY</sequence>
<evidence type="ECO:0008006" key="3">
    <source>
        <dbReference type="Google" id="ProtNLM"/>
    </source>
</evidence>
<dbReference type="Gene3D" id="3.60.21.10">
    <property type="match status" value="1"/>
</dbReference>
<dbReference type="EMBL" id="OM638103">
    <property type="protein sequence ID" value="UNY46970.1"/>
    <property type="molecule type" value="Genomic_DNA"/>
</dbReference>
<dbReference type="SUPFAM" id="SSF56300">
    <property type="entry name" value="Metallo-dependent phosphatases"/>
    <property type="match status" value="1"/>
</dbReference>
<organism evidence="1 2">
    <name type="scientific">Cronobacter phage LPCS28</name>
    <dbReference type="NCBI Taxonomy" id="2924885"/>
    <lineage>
        <taxon>Viruses</taxon>
        <taxon>Duplodnaviria</taxon>
        <taxon>Heunggongvirae</taxon>
        <taxon>Uroviricota</taxon>
        <taxon>Caudoviricetes</taxon>
        <taxon>Pantevenvirales</taxon>
        <taxon>Straboviridae</taxon>
        <taxon>Nanhuvirus</taxon>
        <taxon>Nanhuvirus LPCS28</taxon>
    </lineage>
</organism>
<keyword evidence="2" id="KW-1185">Reference proteome</keyword>
<evidence type="ECO:0000313" key="2">
    <source>
        <dbReference type="Proteomes" id="UP000832072"/>
    </source>
</evidence>
<gene>
    <name evidence="1" type="ORF">EHEKIMEA_00087</name>
</gene>
<dbReference type="InterPro" id="IPR029052">
    <property type="entry name" value="Metallo-depent_PP-like"/>
</dbReference>
<dbReference type="GO" id="GO:0016787">
    <property type="term" value="F:hydrolase activity"/>
    <property type="evidence" value="ECO:0007669"/>
    <property type="project" value="InterPro"/>
</dbReference>
<protein>
    <recommendedName>
        <fullName evidence="3">Serine/threonine protein phosphatase</fullName>
    </recommendedName>
</protein>
<evidence type="ECO:0000313" key="1">
    <source>
        <dbReference type="EMBL" id="UNY46970.1"/>
    </source>
</evidence>
<name>A0AAE9K6H9_9CAUD</name>
<accession>A0AAE9K6H9</accession>
<reference evidence="1 2" key="1">
    <citation type="submission" date="2022-02" db="EMBL/GenBank/DDBJ databases">
        <authorList>
            <person name="Tian F."/>
            <person name="Li J."/>
            <person name="Li F."/>
            <person name="Tong Y."/>
        </authorList>
    </citation>
    <scope>NUCLEOTIDE SEQUENCE [LARGE SCALE GENOMIC DNA]</scope>
</reference>
<proteinExistence type="predicted"/>